<dbReference type="NCBIfam" id="TIGR01662">
    <property type="entry name" value="HAD-SF-IIIA"/>
    <property type="match status" value="1"/>
</dbReference>
<dbReference type="OrthoDB" id="9787572at2"/>
<reference evidence="2" key="1">
    <citation type="submission" date="2016-10" db="EMBL/GenBank/DDBJ databases">
        <authorList>
            <person name="Varghese N."/>
            <person name="Submissions S."/>
        </authorList>
    </citation>
    <scope>NUCLEOTIDE SEQUENCE [LARGE SCALE GENOMIC DNA]</scope>
    <source>
        <strain evidence="2">M83</strain>
    </source>
</reference>
<organism evidence="1 2">
    <name type="scientific">Lachnospira pectinoschiza</name>
    <dbReference type="NCBI Taxonomy" id="28052"/>
    <lineage>
        <taxon>Bacteria</taxon>
        <taxon>Bacillati</taxon>
        <taxon>Bacillota</taxon>
        <taxon>Clostridia</taxon>
        <taxon>Lachnospirales</taxon>
        <taxon>Lachnospiraceae</taxon>
        <taxon>Lachnospira</taxon>
    </lineage>
</organism>
<dbReference type="Proteomes" id="UP000187651">
    <property type="component" value="Unassembled WGS sequence"/>
</dbReference>
<evidence type="ECO:0000313" key="1">
    <source>
        <dbReference type="EMBL" id="SDM56007.1"/>
    </source>
</evidence>
<dbReference type="SUPFAM" id="SSF56784">
    <property type="entry name" value="HAD-like"/>
    <property type="match status" value="1"/>
</dbReference>
<sequence>MLKRFYPDLYIDSAYNIDYEGLYNGGYRGIIFDIDNTLVEHNAPVDERCKNLFERLHEIGFETCIISNNGEERVRPLANAANSKYVSKAGKPNPRNYHKAMNIMKTRSNETFFVGDQIFTDVWGANRAGIFSILVKPIAKHEEIQIVLKRRLEWIVLKSYKRFLRKKENERN</sequence>
<dbReference type="PANTHER" id="PTHR19288:SF25">
    <property type="entry name" value="PHOSPHATIDYLGLYCEROPHOSPHATASE GEP4, MITOCHONDRIAL"/>
    <property type="match status" value="1"/>
</dbReference>
<dbReference type="EMBL" id="FNHZ01000001">
    <property type="protein sequence ID" value="SDM56007.1"/>
    <property type="molecule type" value="Genomic_DNA"/>
</dbReference>
<dbReference type="RefSeq" id="WP_074520890.1">
    <property type="nucleotide sequence ID" value="NZ_FNHZ01000001.1"/>
</dbReference>
<dbReference type="Pfam" id="PF00702">
    <property type="entry name" value="Hydrolase"/>
    <property type="match status" value="1"/>
</dbReference>
<name>A0A1G9U7Q1_9FIRM</name>
<gene>
    <name evidence="1" type="ORF">SAMN05216544_0654</name>
</gene>
<dbReference type="GO" id="GO:0005737">
    <property type="term" value="C:cytoplasm"/>
    <property type="evidence" value="ECO:0007669"/>
    <property type="project" value="TreeGrafter"/>
</dbReference>
<dbReference type="InterPro" id="IPR023214">
    <property type="entry name" value="HAD_sf"/>
</dbReference>
<protein>
    <recommendedName>
        <fullName evidence="3">YqeG family HAD IIIA-type phosphatase</fullName>
    </recommendedName>
</protein>
<accession>A0A1G9U7Q1</accession>
<evidence type="ECO:0000313" key="2">
    <source>
        <dbReference type="Proteomes" id="UP000187651"/>
    </source>
</evidence>
<proteinExistence type="predicted"/>
<dbReference type="GO" id="GO:0008962">
    <property type="term" value="F:phosphatidylglycerophosphatase activity"/>
    <property type="evidence" value="ECO:0007669"/>
    <property type="project" value="InterPro"/>
</dbReference>
<dbReference type="Gene3D" id="3.40.50.1000">
    <property type="entry name" value="HAD superfamily/HAD-like"/>
    <property type="match status" value="1"/>
</dbReference>
<dbReference type="PANTHER" id="PTHR19288">
    <property type="entry name" value="4-NITROPHENYLPHOSPHATASE-RELATED"/>
    <property type="match status" value="1"/>
</dbReference>
<dbReference type="NCBIfam" id="TIGR01668">
    <property type="entry name" value="YqeG_hyp_ppase"/>
    <property type="match status" value="1"/>
</dbReference>
<keyword evidence="2" id="KW-1185">Reference proteome</keyword>
<dbReference type="InterPro" id="IPR036412">
    <property type="entry name" value="HAD-like_sf"/>
</dbReference>
<evidence type="ECO:0008006" key="3">
    <source>
        <dbReference type="Google" id="ProtNLM"/>
    </source>
</evidence>
<dbReference type="InterPro" id="IPR010021">
    <property type="entry name" value="PGPP1/Gep4"/>
</dbReference>
<dbReference type="AlphaFoldDB" id="A0A1G9U7Q1"/>
<dbReference type="InterPro" id="IPR006549">
    <property type="entry name" value="HAD-SF_hydro_IIIA"/>
</dbReference>